<name>A0A843S8N7_9BURK</name>
<dbReference type="EMBL" id="WHUF01000003">
    <property type="protein sequence ID" value="MQA20805.1"/>
    <property type="molecule type" value="Genomic_DNA"/>
</dbReference>
<dbReference type="Gene3D" id="2.40.160.20">
    <property type="match status" value="1"/>
</dbReference>
<dbReference type="Proteomes" id="UP000444318">
    <property type="component" value="Unassembled WGS sequence"/>
</dbReference>
<feature type="chain" id="PRO_5032535488" evidence="3">
    <location>
        <begin position="21"/>
        <end position="192"/>
    </location>
</feature>
<dbReference type="InterPro" id="IPR027385">
    <property type="entry name" value="Beta-barrel_OMP"/>
</dbReference>
<evidence type="ECO:0000256" key="3">
    <source>
        <dbReference type="SAM" id="SignalP"/>
    </source>
</evidence>
<evidence type="ECO:0000313" key="6">
    <source>
        <dbReference type="Proteomes" id="UP000444318"/>
    </source>
</evidence>
<organism evidence="5 6">
    <name type="scientific">Rugamonas rivuli</name>
    <dbReference type="NCBI Taxonomy" id="2743358"/>
    <lineage>
        <taxon>Bacteria</taxon>
        <taxon>Pseudomonadati</taxon>
        <taxon>Pseudomonadota</taxon>
        <taxon>Betaproteobacteria</taxon>
        <taxon>Burkholderiales</taxon>
        <taxon>Oxalobacteraceae</taxon>
        <taxon>Telluria group</taxon>
        <taxon>Rugamonas</taxon>
    </lineage>
</organism>
<evidence type="ECO:0000259" key="4">
    <source>
        <dbReference type="Pfam" id="PF13505"/>
    </source>
</evidence>
<dbReference type="SUPFAM" id="SSF56925">
    <property type="entry name" value="OMPA-like"/>
    <property type="match status" value="1"/>
</dbReference>
<evidence type="ECO:0000313" key="5">
    <source>
        <dbReference type="EMBL" id="MQA20805.1"/>
    </source>
</evidence>
<dbReference type="InterPro" id="IPR011250">
    <property type="entry name" value="OMP/PagP_B-barrel"/>
</dbReference>
<evidence type="ECO:0000256" key="2">
    <source>
        <dbReference type="ARBA" id="ARBA00022729"/>
    </source>
</evidence>
<feature type="domain" description="Outer membrane protein beta-barrel" evidence="4">
    <location>
        <begin position="4"/>
        <end position="190"/>
    </location>
</feature>
<dbReference type="Pfam" id="PF13505">
    <property type="entry name" value="OMP_b-brl"/>
    <property type="match status" value="1"/>
</dbReference>
<accession>A0A843S8N7</accession>
<dbReference type="AlphaFoldDB" id="A0A843S8N7"/>
<sequence length="192" mass="20244">MKKFVCSALVALAASSLAHAEGLYAGANISPQTNGNIKFTENGVTTERGAVKKATPLGVFAGYELSPVWALEAGYRADTGSTSFDLSPGYQLEASVSTAYLAARGTWQLSDSWSLFGKAGIGQGRMKMDISGKNAPAGESVHKTGLYLSVGASYLISKDVALQLELEHTDKLKHEGLTGTTDRFALGVRFGF</sequence>
<keyword evidence="6" id="KW-1185">Reference proteome</keyword>
<keyword evidence="2 3" id="KW-0732">Signal</keyword>
<protein>
    <submittedName>
        <fullName evidence="5">Outer membrane beta-barrel protein</fullName>
    </submittedName>
</protein>
<evidence type="ECO:0000256" key="1">
    <source>
        <dbReference type="ARBA" id="ARBA00004442"/>
    </source>
</evidence>
<dbReference type="GO" id="GO:0009279">
    <property type="term" value="C:cell outer membrane"/>
    <property type="evidence" value="ECO:0007669"/>
    <property type="project" value="UniProtKB-SubCell"/>
</dbReference>
<feature type="signal peptide" evidence="3">
    <location>
        <begin position="1"/>
        <end position="20"/>
    </location>
</feature>
<dbReference type="RefSeq" id="WP_152805517.1">
    <property type="nucleotide sequence ID" value="NZ_WHUF01000003.1"/>
</dbReference>
<proteinExistence type="predicted"/>
<reference evidence="5 6" key="1">
    <citation type="submission" date="2019-10" db="EMBL/GenBank/DDBJ databases">
        <title>Two novel species isolated from a subtropical stream in China.</title>
        <authorList>
            <person name="Lu H."/>
        </authorList>
    </citation>
    <scope>NUCLEOTIDE SEQUENCE [LARGE SCALE GENOMIC DNA]</scope>
    <source>
        <strain evidence="5 6">FT103W</strain>
    </source>
</reference>
<comment type="caution">
    <text evidence="5">The sequence shown here is derived from an EMBL/GenBank/DDBJ whole genome shotgun (WGS) entry which is preliminary data.</text>
</comment>
<gene>
    <name evidence="5" type="ORF">GEV01_14880</name>
</gene>
<comment type="subcellular location">
    <subcellularLocation>
        <location evidence="1">Cell outer membrane</location>
    </subcellularLocation>
</comment>